<organism evidence="2">
    <name type="scientific">uncultured archaeon MedDCM-OCT-S08-C37</name>
    <dbReference type="NCBI Taxonomy" id="743097"/>
    <lineage>
        <taxon>Archaea</taxon>
        <taxon>environmental samples</taxon>
    </lineage>
</organism>
<dbReference type="EMBL" id="GU942971">
    <property type="protein sequence ID" value="ADD93219.1"/>
    <property type="molecule type" value="Genomic_DNA"/>
</dbReference>
<accession>D6PBW8</accession>
<dbReference type="SUPFAM" id="SSF46785">
    <property type="entry name" value="Winged helix' DNA-binding domain"/>
    <property type="match status" value="1"/>
</dbReference>
<sequence length="250" mass="28295">MVDVDLALSILQNKVRRQILERLVREPHYPMQLADLIGVSQQAIMKHLKELERGDFVAKMKVPSDKGGPPRTIYSVQKSISLRIDLGPDLFHCEQRKLPLGGPMRLSKSLPENSLKVAESVSGRKKISVGEGVSHLAELNNILEDMDAQRDAIISLHQHIRNRISVAVDADFDIYEQRAMVHSIIEAPTKRIDFTALSKELQLGQKQMNELMDEVSSRLQRQLSQRAGHIIAGVENSSLHWWLGDYKPKE</sequence>
<proteinExistence type="predicted"/>
<protein>
    <submittedName>
        <fullName evidence="2">Transcriptional regulator ArsR family protein</fullName>
    </submittedName>
</protein>
<dbReference type="InterPro" id="IPR001845">
    <property type="entry name" value="HTH_ArsR_DNA-bd_dom"/>
</dbReference>
<dbReference type="SMART" id="SM00418">
    <property type="entry name" value="HTH_ARSR"/>
    <property type="match status" value="1"/>
</dbReference>
<dbReference type="InterPro" id="IPR036388">
    <property type="entry name" value="WH-like_DNA-bd_sf"/>
</dbReference>
<dbReference type="GO" id="GO:0003700">
    <property type="term" value="F:DNA-binding transcription factor activity"/>
    <property type="evidence" value="ECO:0007669"/>
    <property type="project" value="InterPro"/>
</dbReference>
<evidence type="ECO:0000259" key="1">
    <source>
        <dbReference type="SMART" id="SM00418"/>
    </source>
</evidence>
<dbReference type="Gene3D" id="1.10.10.10">
    <property type="entry name" value="Winged helix-like DNA-binding domain superfamily/Winged helix DNA-binding domain"/>
    <property type="match status" value="1"/>
</dbReference>
<evidence type="ECO:0000313" key="2">
    <source>
        <dbReference type="EMBL" id="ADD93219.1"/>
    </source>
</evidence>
<feature type="domain" description="HTH arsR-type" evidence="1">
    <location>
        <begin position="6"/>
        <end position="85"/>
    </location>
</feature>
<dbReference type="AlphaFoldDB" id="D6PBW8"/>
<name>D6PBW8_9ARCH</name>
<dbReference type="InterPro" id="IPR036390">
    <property type="entry name" value="WH_DNA-bd_sf"/>
</dbReference>
<reference evidence="2" key="1">
    <citation type="journal article" date="2010" name="ISME J.">
        <title>Metagenome of the Mediterranean deep chlorophyll maximum studied by direct and fosmid library 454 pyrosequencing.</title>
        <authorList>
            <person name="Ghai R."/>
            <person name="Martin-Cuadrado A.B."/>
            <person name="Molto A.G."/>
            <person name="Heredia I.G."/>
            <person name="Cabrera R."/>
            <person name="Martin J."/>
            <person name="Verdu M."/>
            <person name="Deschamps P."/>
            <person name="Moreira D."/>
            <person name="Lopez-Garcia P."/>
            <person name="Mira A."/>
            <person name="Rodriguez-Valera F."/>
        </authorList>
    </citation>
    <scope>NUCLEOTIDE SEQUENCE</scope>
</reference>
<dbReference type="Pfam" id="PF12840">
    <property type="entry name" value="HTH_20"/>
    <property type="match status" value="1"/>
</dbReference>
<dbReference type="InterPro" id="IPR011991">
    <property type="entry name" value="ArsR-like_HTH"/>
</dbReference>
<dbReference type="CDD" id="cd00090">
    <property type="entry name" value="HTH_ARSR"/>
    <property type="match status" value="1"/>
</dbReference>